<keyword evidence="2" id="KW-1185">Reference proteome</keyword>
<dbReference type="AlphaFoldDB" id="A0A6G0WAC4"/>
<protein>
    <submittedName>
        <fullName evidence="1">Zinc finger MYM-type protein 5-like</fullName>
    </submittedName>
</protein>
<dbReference type="EMBL" id="VUJU01008920">
    <property type="protein sequence ID" value="KAF0724093.1"/>
    <property type="molecule type" value="Genomic_DNA"/>
</dbReference>
<gene>
    <name evidence="1" type="ORF">FWK35_00022695</name>
</gene>
<sequence length="62" mass="7256">ILRETRQASFDAQWPTNFPEIVFNNLRSWSPINDKLSCILIHHGQNRGITAPKPLNNHWFSK</sequence>
<name>A0A6G0WAC4_APHCR</name>
<proteinExistence type="predicted"/>
<reference evidence="1 2" key="1">
    <citation type="submission" date="2019-08" db="EMBL/GenBank/DDBJ databases">
        <title>Whole genome of Aphis craccivora.</title>
        <authorList>
            <person name="Voronova N.V."/>
            <person name="Shulinski R.S."/>
            <person name="Bandarenka Y.V."/>
            <person name="Zhorov D.G."/>
            <person name="Warner D."/>
        </authorList>
    </citation>
    <scope>NUCLEOTIDE SEQUENCE [LARGE SCALE GENOMIC DNA]</scope>
    <source>
        <strain evidence="1">180601</strain>
        <tissue evidence="1">Whole Body</tissue>
    </source>
</reference>
<evidence type="ECO:0000313" key="2">
    <source>
        <dbReference type="Proteomes" id="UP000478052"/>
    </source>
</evidence>
<evidence type="ECO:0000313" key="1">
    <source>
        <dbReference type="EMBL" id="KAF0724093.1"/>
    </source>
</evidence>
<feature type="non-terminal residue" evidence="1">
    <location>
        <position position="1"/>
    </location>
</feature>
<comment type="caution">
    <text evidence="1">The sequence shown here is derived from an EMBL/GenBank/DDBJ whole genome shotgun (WGS) entry which is preliminary data.</text>
</comment>
<dbReference type="OrthoDB" id="6614070at2759"/>
<organism evidence="1 2">
    <name type="scientific">Aphis craccivora</name>
    <name type="common">Cowpea aphid</name>
    <dbReference type="NCBI Taxonomy" id="307492"/>
    <lineage>
        <taxon>Eukaryota</taxon>
        <taxon>Metazoa</taxon>
        <taxon>Ecdysozoa</taxon>
        <taxon>Arthropoda</taxon>
        <taxon>Hexapoda</taxon>
        <taxon>Insecta</taxon>
        <taxon>Pterygota</taxon>
        <taxon>Neoptera</taxon>
        <taxon>Paraneoptera</taxon>
        <taxon>Hemiptera</taxon>
        <taxon>Sternorrhyncha</taxon>
        <taxon>Aphidomorpha</taxon>
        <taxon>Aphidoidea</taxon>
        <taxon>Aphididae</taxon>
        <taxon>Aphidini</taxon>
        <taxon>Aphis</taxon>
        <taxon>Aphis</taxon>
    </lineage>
</organism>
<dbReference type="Proteomes" id="UP000478052">
    <property type="component" value="Unassembled WGS sequence"/>
</dbReference>
<accession>A0A6G0WAC4</accession>